<dbReference type="PANTHER" id="PTHR11360">
    <property type="entry name" value="MONOCARBOXYLATE TRANSPORTER"/>
    <property type="match status" value="1"/>
</dbReference>
<evidence type="ECO:0000256" key="4">
    <source>
        <dbReference type="SAM" id="Phobius"/>
    </source>
</evidence>
<keyword evidence="5" id="KW-0614">Plasmid</keyword>
<dbReference type="AlphaFoldDB" id="B8IVZ1"/>
<dbReference type="Pfam" id="PF07690">
    <property type="entry name" value="MFS_1"/>
    <property type="match status" value="1"/>
</dbReference>
<dbReference type="HOGENOM" id="CLU_001265_59_9_5"/>
<gene>
    <name evidence="5" type="ordered locus">Mnod_8475</name>
</gene>
<sequence>MGAAVAARGADVSRATRLSALLGVARSPRQVYFGWWVVVCAFVVATFAWGVGFYGPSIFLAALHLKHGWPVSLTSAAVTAHFLVSAGIVSQIARLHVRLGLVAVTRLGAASASAGMLGWALAAAPWQLFPAALLTGTGFALTSGAAINAMVSPWFRRLRPAALGAAFNGASVGGIVFAPLWQFLIVRLDLLGAAVVMGAAMTGSLWWCAGRFLRPTPESLGLLPDGAAVQAAEARAEPAARQPALPAGAAALTDRRFLTLSAAFSLGLFAQIGIIVTLVLVAAPMLGEDWASVAVSLVTACAIAGRTLVGMLLPARSDWRIVASGNFTLQAVGTLALVAAGTQSLVLLLAGCVLFGIGVGSQLSLPPQIAGVEFTPTDAPRVMALVTAANQTSYAFAPAILGLLRDLSRGSTAPLLMMVLMQALAAAIVLSGRSAAGSGTDAPPRQ</sequence>
<feature type="transmembrane region" description="Helical" evidence="4">
    <location>
        <begin position="262"/>
        <end position="284"/>
    </location>
</feature>
<feature type="transmembrane region" description="Helical" evidence="4">
    <location>
        <begin position="67"/>
        <end position="89"/>
    </location>
</feature>
<evidence type="ECO:0000256" key="2">
    <source>
        <dbReference type="ARBA" id="ARBA00022989"/>
    </source>
</evidence>
<feature type="transmembrane region" description="Helical" evidence="4">
    <location>
        <begin position="290"/>
        <end position="313"/>
    </location>
</feature>
<accession>B8IVZ1</accession>
<keyword evidence="2 4" id="KW-1133">Transmembrane helix</keyword>
<dbReference type="InterPro" id="IPR011701">
    <property type="entry name" value="MFS"/>
</dbReference>
<evidence type="ECO:0000256" key="1">
    <source>
        <dbReference type="ARBA" id="ARBA00022692"/>
    </source>
</evidence>
<keyword evidence="1 4" id="KW-0812">Transmembrane</keyword>
<dbReference type="SUPFAM" id="SSF103473">
    <property type="entry name" value="MFS general substrate transporter"/>
    <property type="match status" value="1"/>
</dbReference>
<evidence type="ECO:0000313" key="5">
    <source>
        <dbReference type="EMBL" id="ACL62581.1"/>
    </source>
</evidence>
<organism evidence="5 6">
    <name type="scientific">Methylobacterium nodulans (strain LMG 21967 / CNCM I-2342 / ORS 2060)</name>
    <dbReference type="NCBI Taxonomy" id="460265"/>
    <lineage>
        <taxon>Bacteria</taxon>
        <taxon>Pseudomonadati</taxon>
        <taxon>Pseudomonadota</taxon>
        <taxon>Alphaproteobacteria</taxon>
        <taxon>Hyphomicrobiales</taxon>
        <taxon>Methylobacteriaceae</taxon>
        <taxon>Methylobacterium</taxon>
    </lineage>
</organism>
<name>B8IVZ1_METNO</name>
<protein>
    <submittedName>
        <fullName evidence="5">Major facilitator superfamily MFS_1</fullName>
    </submittedName>
</protein>
<evidence type="ECO:0000313" key="6">
    <source>
        <dbReference type="Proteomes" id="UP000008207"/>
    </source>
</evidence>
<dbReference type="EMBL" id="CP001350">
    <property type="protein sequence ID" value="ACL62581.1"/>
    <property type="molecule type" value="Genomic_DNA"/>
</dbReference>
<feature type="transmembrane region" description="Helical" evidence="4">
    <location>
        <begin position="163"/>
        <end position="184"/>
    </location>
</feature>
<feature type="transmembrane region" description="Helical" evidence="4">
    <location>
        <begin position="415"/>
        <end position="436"/>
    </location>
</feature>
<reference evidence="6" key="1">
    <citation type="submission" date="2009-01" db="EMBL/GenBank/DDBJ databases">
        <title>Complete sequence of plasmid 1 of Methylobacterium nodulans ORS 2060.</title>
        <authorList>
            <consortium name="US DOE Joint Genome Institute"/>
            <person name="Lucas S."/>
            <person name="Copeland A."/>
            <person name="Lapidus A."/>
            <person name="Glavina del Rio T."/>
            <person name="Dalin E."/>
            <person name="Tice H."/>
            <person name="Bruce D."/>
            <person name="Goodwin L."/>
            <person name="Pitluck S."/>
            <person name="Sims D."/>
            <person name="Brettin T."/>
            <person name="Detter J.C."/>
            <person name="Han C."/>
            <person name="Larimer F."/>
            <person name="Land M."/>
            <person name="Hauser L."/>
            <person name="Kyrpides N."/>
            <person name="Ivanova N."/>
            <person name="Marx C.J."/>
            <person name="Richardson P."/>
        </authorList>
    </citation>
    <scope>NUCLEOTIDE SEQUENCE [LARGE SCALE GENOMIC DNA]</scope>
    <source>
        <strain evidence="6">LMG 21967 / CNCM I-2342 / ORS 2060</strain>
        <plasmid evidence="6">Plasmid pMNOD01</plasmid>
    </source>
</reference>
<geneLocation type="plasmid" evidence="5 6">
    <name>pMNOD01</name>
</geneLocation>
<proteinExistence type="predicted"/>
<dbReference type="InterPro" id="IPR036259">
    <property type="entry name" value="MFS_trans_sf"/>
</dbReference>
<feature type="transmembrane region" description="Helical" evidence="4">
    <location>
        <begin position="334"/>
        <end position="357"/>
    </location>
</feature>
<keyword evidence="6" id="KW-1185">Reference proteome</keyword>
<dbReference type="Proteomes" id="UP000008207">
    <property type="component" value="Plasmid pMNOD01"/>
</dbReference>
<dbReference type="Gene3D" id="1.20.1250.20">
    <property type="entry name" value="MFS general substrate transporter like domains"/>
    <property type="match status" value="1"/>
</dbReference>
<feature type="transmembrane region" description="Helical" evidence="4">
    <location>
        <begin position="33"/>
        <end position="55"/>
    </location>
</feature>
<dbReference type="GO" id="GO:0022857">
    <property type="term" value="F:transmembrane transporter activity"/>
    <property type="evidence" value="ECO:0007669"/>
    <property type="project" value="InterPro"/>
</dbReference>
<dbReference type="PANTHER" id="PTHR11360:SF290">
    <property type="entry name" value="MONOCARBOXYLATE MFS PERMEASE"/>
    <property type="match status" value="1"/>
</dbReference>
<feature type="transmembrane region" description="Helical" evidence="4">
    <location>
        <begin position="190"/>
        <end position="209"/>
    </location>
</feature>
<feature type="transmembrane region" description="Helical" evidence="4">
    <location>
        <begin position="382"/>
        <end position="403"/>
    </location>
</feature>
<feature type="transmembrane region" description="Helical" evidence="4">
    <location>
        <begin position="101"/>
        <end position="122"/>
    </location>
</feature>
<dbReference type="KEGG" id="mno:Mnod_8475"/>
<feature type="transmembrane region" description="Helical" evidence="4">
    <location>
        <begin position="128"/>
        <end position="151"/>
    </location>
</feature>
<keyword evidence="3 4" id="KW-0472">Membrane</keyword>
<evidence type="ECO:0000256" key="3">
    <source>
        <dbReference type="ARBA" id="ARBA00023136"/>
    </source>
</evidence>
<dbReference type="InterPro" id="IPR050327">
    <property type="entry name" value="Proton-linked_MCT"/>
</dbReference>